<feature type="signal peptide" evidence="1">
    <location>
        <begin position="1"/>
        <end position="18"/>
    </location>
</feature>
<proteinExistence type="predicted"/>
<keyword evidence="1" id="KW-0732">Signal</keyword>
<gene>
    <name evidence="2" type="ORF">AMON00008_LOCUS43767</name>
</gene>
<evidence type="ECO:0000256" key="1">
    <source>
        <dbReference type="SAM" id="SignalP"/>
    </source>
</evidence>
<reference evidence="2" key="1">
    <citation type="submission" date="2021-01" db="EMBL/GenBank/DDBJ databases">
        <authorList>
            <person name="Corre E."/>
            <person name="Pelletier E."/>
            <person name="Niang G."/>
            <person name="Scheremetjew M."/>
            <person name="Finn R."/>
            <person name="Kale V."/>
            <person name="Holt S."/>
            <person name="Cochrane G."/>
            <person name="Meng A."/>
            <person name="Brown T."/>
            <person name="Cohen L."/>
        </authorList>
    </citation>
    <scope>NUCLEOTIDE SEQUENCE</scope>
    <source>
        <strain evidence="2">CCMP3105</strain>
    </source>
</reference>
<name>A0A7S4S1R6_9DINO</name>
<accession>A0A7S4S1R6</accession>
<organism evidence="2">
    <name type="scientific">Alexandrium monilatum</name>
    <dbReference type="NCBI Taxonomy" id="311494"/>
    <lineage>
        <taxon>Eukaryota</taxon>
        <taxon>Sar</taxon>
        <taxon>Alveolata</taxon>
        <taxon>Dinophyceae</taxon>
        <taxon>Gonyaulacales</taxon>
        <taxon>Pyrocystaceae</taxon>
        <taxon>Alexandrium</taxon>
    </lineage>
</organism>
<protein>
    <submittedName>
        <fullName evidence="2">Uncharacterized protein</fullName>
    </submittedName>
</protein>
<sequence length="223" mass="23351">MQLRQLVAAFACVWAAQGQLDASLPDALISDDACAAGSADSEACNLGMLQKVRPSELPGAGDDSAPQANSILEHKLALPVIWAGRRDVRGIEACWGRNIGYCNSLAYRAVGTCGSPGCVIIVNPPGHRTRTPLHIHAYGYNGRGAALKRRMEARVCRTGGWVHGGFPCGGRAKLFRGGFPPLFSAAGGGISHACITAWPGSCGGGTIVLVSYHCSIEHSISQR</sequence>
<evidence type="ECO:0000313" key="2">
    <source>
        <dbReference type="EMBL" id="CAE4631870.1"/>
    </source>
</evidence>
<dbReference type="EMBL" id="HBNR01062098">
    <property type="protein sequence ID" value="CAE4631870.1"/>
    <property type="molecule type" value="Transcribed_RNA"/>
</dbReference>
<dbReference type="AlphaFoldDB" id="A0A7S4S1R6"/>
<feature type="chain" id="PRO_5031262490" evidence="1">
    <location>
        <begin position="19"/>
        <end position="223"/>
    </location>
</feature>